<dbReference type="Proteomes" id="UP000053864">
    <property type="component" value="Unassembled WGS sequence"/>
</dbReference>
<organism evidence="1">
    <name type="scientific">Phytophthora nicotianae</name>
    <name type="common">Potato buckeye rot agent</name>
    <name type="synonym">Phytophthora parasitica</name>
    <dbReference type="NCBI Taxonomy" id="4792"/>
    <lineage>
        <taxon>Eukaryota</taxon>
        <taxon>Sar</taxon>
        <taxon>Stramenopiles</taxon>
        <taxon>Oomycota</taxon>
        <taxon>Peronosporomycetes</taxon>
        <taxon>Peronosporales</taxon>
        <taxon>Peronosporaceae</taxon>
        <taxon>Phytophthora</taxon>
    </lineage>
</organism>
<evidence type="ECO:0000313" key="1">
    <source>
        <dbReference type="EMBL" id="ETL33012.1"/>
    </source>
</evidence>
<proteinExistence type="predicted"/>
<sequence>DDSPSCDTESTVEKLLRLYLVEATIDSEDDIETGDDSYASGDDS</sequence>
<dbReference type="EMBL" id="KI674667">
    <property type="protein sequence ID" value="ETL33012.1"/>
    <property type="molecule type" value="Genomic_DNA"/>
</dbReference>
<reference evidence="1" key="1">
    <citation type="submission" date="2013-11" db="EMBL/GenBank/DDBJ databases">
        <title>The Genome Sequence of Phytophthora parasitica CJ05E6.</title>
        <authorList>
            <consortium name="The Broad Institute Genomics Platform"/>
            <person name="Russ C."/>
            <person name="Tyler B."/>
            <person name="Panabieres F."/>
            <person name="Shan W."/>
            <person name="Tripathy S."/>
            <person name="Grunwald N."/>
            <person name="Machado M."/>
            <person name="Johnson C.S."/>
            <person name="Arredondo F."/>
            <person name="Hong C."/>
            <person name="Coffey M."/>
            <person name="Young S.K."/>
            <person name="Zeng Q."/>
            <person name="Gargeya S."/>
            <person name="Fitzgerald M."/>
            <person name="Abouelleil A."/>
            <person name="Alvarado L."/>
            <person name="Chapman S.B."/>
            <person name="Gainer-Dewar J."/>
            <person name="Goldberg J."/>
            <person name="Griggs A."/>
            <person name="Gujja S."/>
            <person name="Hansen M."/>
            <person name="Howarth C."/>
            <person name="Imamovic A."/>
            <person name="Ireland A."/>
            <person name="Larimer J."/>
            <person name="McCowan C."/>
            <person name="Murphy C."/>
            <person name="Pearson M."/>
            <person name="Poon T.W."/>
            <person name="Priest M."/>
            <person name="Roberts A."/>
            <person name="Saif S."/>
            <person name="Shea T."/>
            <person name="Sykes S."/>
            <person name="Wortman J."/>
            <person name="Nusbaum C."/>
            <person name="Birren B."/>
        </authorList>
    </citation>
    <scope>NUCLEOTIDE SEQUENCE [LARGE SCALE GENOMIC DNA]</scope>
    <source>
        <strain evidence="1">CJ05E6</strain>
    </source>
</reference>
<accession>W2IHL2</accession>
<dbReference type="AlphaFoldDB" id="W2IHL2"/>
<feature type="non-terminal residue" evidence="1">
    <location>
        <position position="1"/>
    </location>
</feature>
<name>W2IHL2_PHYNI</name>
<gene>
    <name evidence="1" type="ORF">L916_14471</name>
</gene>
<protein>
    <submittedName>
        <fullName evidence="1">Uncharacterized protein</fullName>
    </submittedName>
</protein>